<dbReference type="SUPFAM" id="SSF53474">
    <property type="entry name" value="alpha/beta-Hydrolases"/>
    <property type="match status" value="1"/>
</dbReference>
<accession>A0A0R1XA88</accession>
<dbReference type="EMBL" id="AZGM01000064">
    <property type="protein sequence ID" value="KRM27114.1"/>
    <property type="molecule type" value="Genomic_DNA"/>
</dbReference>
<dbReference type="InterPro" id="IPR049492">
    <property type="entry name" value="BD-FAE-like_dom"/>
</dbReference>
<dbReference type="AlphaFoldDB" id="A0A0R1XA88"/>
<proteinExistence type="predicted"/>
<dbReference type="OrthoDB" id="9794725at2"/>
<feature type="domain" description="BD-FAE-like" evidence="1">
    <location>
        <begin position="16"/>
        <end position="114"/>
    </location>
</feature>
<dbReference type="Gene3D" id="3.40.50.1820">
    <property type="entry name" value="alpha/beta hydrolase"/>
    <property type="match status" value="1"/>
</dbReference>
<protein>
    <submittedName>
        <fullName evidence="2">Esterase lipase-like protein</fullName>
    </submittedName>
</protein>
<reference evidence="2 3" key="1">
    <citation type="journal article" date="2015" name="Genome Announc.">
        <title>Expanding the biotechnology potential of lactobacilli through comparative genomics of 213 strains and associated genera.</title>
        <authorList>
            <person name="Sun Z."/>
            <person name="Harris H.M."/>
            <person name="McCann A."/>
            <person name="Guo C."/>
            <person name="Argimon S."/>
            <person name="Zhang W."/>
            <person name="Yang X."/>
            <person name="Jeffery I.B."/>
            <person name="Cooney J.C."/>
            <person name="Kagawa T.F."/>
            <person name="Liu W."/>
            <person name="Song Y."/>
            <person name="Salvetti E."/>
            <person name="Wrobel A."/>
            <person name="Rasinkangas P."/>
            <person name="Parkhill J."/>
            <person name="Rea M.C."/>
            <person name="O'Sullivan O."/>
            <person name="Ritari J."/>
            <person name="Douillard F.P."/>
            <person name="Paul Ross R."/>
            <person name="Yang R."/>
            <person name="Briner A.E."/>
            <person name="Felis G.E."/>
            <person name="de Vos W.M."/>
            <person name="Barrangou R."/>
            <person name="Klaenhammer T.R."/>
            <person name="Caufield P.W."/>
            <person name="Cui Y."/>
            <person name="Zhang H."/>
            <person name="O'Toole P.W."/>
        </authorList>
    </citation>
    <scope>NUCLEOTIDE SEQUENCE [LARGE SCALE GENOMIC DNA]</scope>
    <source>
        <strain evidence="2 3">DSM 6035</strain>
    </source>
</reference>
<comment type="caution">
    <text evidence="2">The sequence shown here is derived from an EMBL/GenBank/DDBJ whole genome shotgun (WGS) entry which is preliminary data.</text>
</comment>
<evidence type="ECO:0000259" key="1">
    <source>
        <dbReference type="Pfam" id="PF20434"/>
    </source>
</evidence>
<keyword evidence="3" id="KW-1185">Reference proteome</keyword>
<organism evidence="2 3">
    <name type="scientific">Limosilactobacillus panis DSM 6035</name>
    <dbReference type="NCBI Taxonomy" id="1423782"/>
    <lineage>
        <taxon>Bacteria</taxon>
        <taxon>Bacillati</taxon>
        <taxon>Bacillota</taxon>
        <taxon>Bacilli</taxon>
        <taxon>Lactobacillales</taxon>
        <taxon>Lactobacillaceae</taxon>
        <taxon>Limosilactobacillus</taxon>
    </lineage>
</organism>
<evidence type="ECO:0000313" key="2">
    <source>
        <dbReference type="EMBL" id="KRM27114.1"/>
    </source>
</evidence>
<dbReference type="InterPro" id="IPR029058">
    <property type="entry name" value="AB_hydrolase_fold"/>
</dbReference>
<sequence length="238" mass="26378">MDIRNVKLNEPFSSIDIYHSNADEPLPGVVIVPGGSYNKIMERDSERVAVTMATHAFQAFVIRYPVVEHKDYQAAKRALAQAFDYLVDHATALDLDPQRLGVLGFSAGGQLAAAYSNQPATRAKFVGLGYPVIQPAIDQRMGVQTEDVAKLVTAQTPPTFIWGSIKDGLTPYLEHVAHYANALAGHGVLFELHEFSTGGHGIALANHYTGIVNYNRQDQHMAKWFPLFLEWFQELNLK</sequence>
<evidence type="ECO:0000313" key="3">
    <source>
        <dbReference type="Proteomes" id="UP000051412"/>
    </source>
</evidence>
<dbReference type="RefSeq" id="WP_047768266.1">
    <property type="nucleotide sequence ID" value="NZ_AZGM01000064.1"/>
</dbReference>
<dbReference type="Pfam" id="PF20434">
    <property type="entry name" value="BD-FAE"/>
    <property type="match status" value="1"/>
</dbReference>
<dbReference type="STRING" id="1423782.FD32_GL000071"/>
<gene>
    <name evidence="2" type="ORF">FD32_GL000071</name>
</gene>
<name>A0A0R1XA88_9LACO</name>
<dbReference type="Proteomes" id="UP000051412">
    <property type="component" value="Unassembled WGS sequence"/>
</dbReference>
<dbReference type="PATRIC" id="fig|1423782.4.peg.71"/>